<keyword evidence="2" id="KW-1185">Reference proteome</keyword>
<dbReference type="GeneID" id="22111182"/>
<dbReference type="RefSeq" id="YP_009101729.1">
    <property type="nucleotide sequence ID" value="NC_025447.1"/>
</dbReference>
<evidence type="ECO:0000313" key="1">
    <source>
        <dbReference type="EMBL" id="AIT14032.1"/>
    </source>
</evidence>
<reference evidence="1 2" key="1">
    <citation type="submission" date="2014-09" db="EMBL/GenBank/DDBJ databases">
        <authorList>
            <person name="Lapin J.S."/>
            <person name="Pope W.H."/>
            <person name="Hua J."/>
            <person name="Ford M.E."/>
            <person name="Conway J.F."/>
            <person name="Hatfull G.F."/>
            <person name="Hendrix R.W."/>
        </authorList>
    </citation>
    <scope>NUCLEOTIDE SEQUENCE [LARGE SCALE GENOMIC DNA]</scope>
</reference>
<sequence length="121" mass="13790">MTSLIVRIMQDVCNNLYTGNFDDPNIKILCYDGFTMVHPAYSNNIYVAYTGENLLYQFDIYSTMTKIILDASKPAIFIASHDYHYTEESLFQYSMINDIGGLTLDEVNAILAVSRLVKTHN</sequence>
<gene>
    <name evidence="1" type="primary">142</name>
    <name evidence="1" type="ORF">PBI_121Q_142</name>
</gene>
<dbReference type="EMBL" id="KM507819">
    <property type="protein sequence ID" value="AIT14032.1"/>
    <property type="molecule type" value="Genomic_DNA"/>
</dbReference>
<organism evidence="1 2">
    <name type="scientific">Escherichia phage 121Q</name>
    <dbReference type="NCBI Taxonomy" id="1555202"/>
    <lineage>
        <taxon>Viruses</taxon>
        <taxon>Duplodnaviria</taxon>
        <taxon>Heunggongvirae</taxon>
        <taxon>Uroviricota</taxon>
        <taxon>Caudoviricetes</taxon>
        <taxon>Asteriusvirus</taxon>
        <taxon>Asteriusvirus av121Q</taxon>
    </lineage>
</organism>
<protein>
    <submittedName>
        <fullName evidence="1">Uncharacterized protein</fullName>
    </submittedName>
</protein>
<evidence type="ECO:0000313" key="2">
    <source>
        <dbReference type="Proteomes" id="UP000029889"/>
    </source>
</evidence>
<dbReference type="KEGG" id="vg:22111182"/>
<accession>A0A097EX61</accession>
<proteinExistence type="predicted"/>
<name>A0A097EX61_9CAUD</name>
<dbReference type="Proteomes" id="UP000029889">
    <property type="component" value="Segment"/>
</dbReference>